<dbReference type="Gene3D" id="3.40.50.150">
    <property type="entry name" value="Vaccinia Virus protein VP39"/>
    <property type="match status" value="1"/>
</dbReference>
<dbReference type="PANTHER" id="PTHR24422:SF26">
    <property type="entry name" value="CHEMOTAXIS PROTEIN METHYLTRANSFERASE"/>
    <property type="match status" value="1"/>
</dbReference>
<dbReference type="SMART" id="SM00138">
    <property type="entry name" value="MeTrc"/>
    <property type="match status" value="1"/>
</dbReference>
<feature type="binding site" evidence="6">
    <location>
        <begin position="198"/>
        <end position="199"/>
    </location>
    <ligand>
        <name>S-adenosyl-L-methionine</name>
        <dbReference type="ChEBI" id="CHEBI:59789"/>
    </ligand>
</feature>
<dbReference type="InterPro" id="IPR026024">
    <property type="entry name" value="Chemotaxis_MeTrfase_CheR"/>
</dbReference>
<dbReference type="GO" id="GO:0032259">
    <property type="term" value="P:methylation"/>
    <property type="evidence" value="ECO:0007669"/>
    <property type="project" value="UniProtKB-KW"/>
</dbReference>
<sequence length="270" mass="30530">MQPVSPLTDREFVQFQRFIHDAAGISLSDAKKPLVSGRLAKRLHHLQFNSYSSYFQLIASGQAPEETQIAIDLLTTNETYFFREARHFEHLRSLLKERKPGNGPFRVWSAACATGEEPYSIAMVLADMLPPQGWEVLASDISSRVLEAARRGHYPMARAAQVPPDYLRRFCLKGIDVEEGTLLVSRVLRECVEFAQINLNAARLPAVGKFDVIFLRNVLIYFDGETKRRVVQRVLDCLRPGGYLYIGHSESLHDMGLPLRGAAPAIYRKE</sequence>
<gene>
    <name evidence="8" type="ORF">GM658_27870</name>
</gene>
<feature type="binding site" evidence="6">
    <location>
        <begin position="216"/>
        <end position="217"/>
    </location>
    <ligand>
        <name>S-adenosyl-L-methionine</name>
        <dbReference type="ChEBI" id="CHEBI:59789"/>
    </ligand>
</feature>
<evidence type="ECO:0000256" key="5">
    <source>
        <dbReference type="PIRNR" id="PIRNR000410"/>
    </source>
</evidence>
<dbReference type="OrthoDB" id="9816309at2"/>
<dbReference type="InterPro" id="IPR000780">
    <property type="entry name" value="CheR_MeTrfase"/>
</dbReference>
<dbReference type="EC" id="2.1.1.80" evidence="5"/>
<keyword evidence="3 5" id="KW-0808">Transferase</keyword>
<dbReference type="PROSITE" id="PS50123">
    <property type="entry name" value="CHER"/>
    <property type="match status" value="1"/>
</dbReference>
<name>A0A6L6QPT9_9BURK</name>
<feature type="binding site" evidence="6">
    <location>
        <position position="140"/>
    </location>
    <ligand>
        <name>S-adenosyl-L-methionine</name>
        <dbReference type="ChEBI" id="CHEBI:59789"/>
    </ligand>
</feature>
<dbReference type="CDD" id="cd02440">
    <property type="entry name" value="AdoMet_MTases"/>
    <property type="match status" value="1"/>
</dbReference>
<evidence type="ECO:0000256" key="3">
    <source>
        <dbReference type="ARBA" id="ARBA00022679"/>
    </source>
</evidence>
<evidence type="ECO:0000256" key="1">
    <source>
        <dbReference type="ARBA" id="ARBA00001541"/>
    </source>
</evidence>
<feature type="binding site" evidence="6">
    <location>
        <position position="117"/>
    </location>
    <ligand>
        <name>S-adenosyl-L-methionine</name>
        <dbReference type="ChEBI" id="CHEBI:59789"/>
    </ligand>
</feature>
<dbReference type="AlphaFoldDB" id="A0A6L6QPT9"/>
<dbReference type="SUPFAM" id="SSF47757">
    <property type="entry name" value="Chemotaxis receptor methyltransferase CheR, N-terminal domain"/>
    <property type="match status" value="1"/>
</dbReference>
<organism evidence="8 9">
    <name type="scientific">Massilia eburnea</name>
    <dbReference type="NCBI Taxonomy" id="1776165"/>
    <lineage>
        <taxon>Bacteria</taxon>
        <taxon>Pseudomonadati</taxon>
        <taxon>Pseudomonadota</taxon>
        <taxon>Betaproteobacteria</taxon>
        <taxon>Burkholderiales</taxon>
        <taxon>Oxalobacteraceae</taxon>
        <taxon>Telluria group</taxon>
        <taxon>Massilia</taxon>
    </lineage>
</organism>
<dbReference type="RefSeq" id="WP_155457381.1">
    <property type="nucleotide sequence ID" value="NZ_WNKX01000045.1"/>
</dbReference>
<evidence type="ECO:0000256" key="2">
    <source>
        <dbReference type="ARBA" id="ARBA00022603"/>
    </source>
</evidence>
<dbReference type="EMBL" id="WNKX01000045">
    <property type="protein sequence ID" value="MTW14438.1"/>
    <property type="molecule type" value="Genomic_DNA"/>
</dbReference>
<dbReference type="Pfam" id="PF03705">
    <property type="entry name" value="CheR_N"/>
    <property type="match status" value="1"/>
</dbReference>
<evidence type="ECO:0000256" key="6">
    <source>
        <dbReference type="PIRSR" id="PIRSR000410-1"/>
    </source>
</evidence>
<comment type="function">
    <text evidence="5">Methylation of the membrane-bound methyl-accepting chemotaxis proteins (MCP) to form gamma-glutamyl methyl ester residues in MCP.</text>
</comment>
<accession>A0A6L6QPT9</accession>
<dbReference type="InterPro" id="IPR022641">
    <property type="entry name" value="CheR_N"/>
</dbReference>
<feature type="binding site" evidence="6">
    <location>
        <position position="77"/>
    </location>
    <ligand>
        <name>S-adenosyl-L-methionine</name>
        <dbReference type="ChEBI" id="CHEBI:59789"/>
    </ligand>
</feature>
<dbReference type="InterPro" id="IPR036804">
    <property type="entry name" value="CheR_N_sf"/>
</dbReference>
<dbReference type="Proteomes" id="UP000472320">
    <property type="component" value="Unassembled WGS sequence"/>
</dbReference>
<keyword evidence="4 5" id="KW-0949">S-adenosyl-L-methionine</keyword>
<dbReference type="InterPro" id="IPR050903">
    <property type="entry name" value="Bact_Chemotaxis_MeTrfase"/>
</dbReference>
<dbReference type="Gene3D" id="1.10.155.10">
    <property type="entry name" value="Chemotaxis receptor methyltransferase CheR, N-terminal domain"/>
    <property type="match status" value="1"/>
</dbReference>
<reference evidence="8 9" key="1">
    <citation type="submission" date="2019-11" db="EMBL/GenBank/DDBJ databases">
        <title>Type strains purchased from KCTC, JCM and DSMZ.</title>
        <authorList>
            <person name="Lu H."/>
        </authorList>
    </citation>
    <scope>NUCLEOTIDE SEQUENCE [LARGE SCALE GENOMIC DNA]</scope>
    <source>
        <strain evidence="8 9">JCM 31587</strain>
    </source>
</reference>
<evidence type="ECO:0000256" key="4">
    <source>
        <dbReference type="ARBA" id="ARBA00022691"/>
    </source>
</evidence>
<protein>
    <recommendedName>
        <fullName evidence="5">Chemotaxis protein methyltransferase</fullName>
        <ecNumber evidence="5">2.1.1.80</ecNumber>
    </recommendedName>
</protein>
<evidence type="ECO:0000313" key="8">
    <source>
        <dbReference type="EMBL" id="MTW14438.1"/>
    </source>
</evidence>
<keyword evidence="2 5" id="KW-0489">Methyltransferase</keyword>
<comment type="catalytic activity">
    <reaction evidence="1 5">
        <text>L-glutamyl-[protein] + S-adenosyl-L-methionine = [protein]-L-glutamate 5-O-methyl ester + S-adenosyl-L-homocysteine</text>
        <dbReference type="Rhea" id="RHEA:24452"/>
        <dbReference type="Rhea" id="RHEA-COMP:10208"/>
        <dbReference type="Rhea" id="RHEA-COMP:10311"/>
        <dbReference type="ChEBI" id="CHEBI:29973"/>
        <dbReference type="ChEBI" id="CHEBI:57856"/>
        <dbReference type="ChEBI" id="CHEBI:59789"/>
        <dbReference type="ChEBI" id="CHEBI:82795"/>
        <dbReference type="EC" id="2.1.1.80"/>
    </reaction>
</comment>
<dbReference type="GO" id="GO:0008983">
    <property type="term" value="F:protein-glutamate O-methyltransferase activity"/>
    <property type="evidence" value="ECO:0007669"/>
    <property type="project" value="UniProtKB-EC"/>
</dbReference>
<feature type="binding site" evidence="6">
    <location>
        <position position="83"/>
    </location>
    <ligand>
        <name>S-adenosyl-L-methionine</name>
        <dbReference type="ChEBI" id="CHEBI:59789"/>
    </ligand>
</feature>
<evidence type="ECO:0000313" key="9">
    <source>
        <dbReference type="Proteomes" id="UP000472320"/>
    </source>
</evidence>
<dbReference type="InterPro" id="IPR022642">
    <property type="entry name" value="CheR_C"/>
</dbReference>
<keyword evidence="9" id="KW-1185">Reference proteome</keyword>
<dbReference type="PRINTS" id="PR00996">
    <property type="entry name" value="CHERMTFRASE"/>
</dbReference>
<evidence type="ECO:0000259" key="7">
    <source>
        <dbReference type="PROSITE" id="PS50123"/>
    </source>
</evidence>
<dbReference type="InterPro" id="IPR029063">
    <property type="entry name" value="SAM-dependent_MTases_sf"/>
</dbReference>
<comment type="caution">
    <text evidence="8">The sequence shown here is derived from an EMBL/GenBank/DDBJ whole genome shotgun (WGS) entry which is preliminary data.</text>
</comment>
<dbReference type="PANTHER" id="PTHR24422">
    <property type="entry name" value="CHEMOTAXIS PROTEIN METHYLTRANSFERASE"/>
    <property type="match status" value="1"/>
</dbReference>
<dbReference type="SUPFAM" id="SSF53335">
    <property type="entry name" value="S-adenosyl-L-methionine-dependent methyltransferases"/>
    <property type="match status" value="1"/>
</dbReference>
<proteinExistence type="predicted"/>
<dbReference type="Pfam" id="PF01739">
    <property type="entry name" value="CheR"/>
    <property type="match status" value="1"/>
</dbReference>
<feature type="domain" description="CheR-type methyltransferase" evidence="7">
    <location>
        <begin position="1"/>
        <end position="252"/>
    </location>
</feature>
<dbReference type="PIRSF" id="PIRSF000410">
    <property type="entry name" value="CheR"/>
    <property type="match status" value="1"/>
</dbReference>
<feature type="binding site" evidence="6">
    <location>
        <position position="79"/>
    </location>
    <ligand>
        <name>S-adenosyl-L-methionine</name>
        <dbReference type="ChEBI" id="CHEBI:59789"/>
    </ligand>
</feature>